<dbReference type="InterPro" id="IPR036388">
    <property type="entry name" value="WH-like_DNA-bd_sf"/>
</dbReference>
<dbReference type="AlphaFoldDB" id="X1A1X3"/>
<dbReference type="SMART" id="SM00421">
    <property type="entry name" value="HTH_LUXR"/>
    <property type="match status" value="1"/>
</dbReference>
<protein>
    <recommendedName>
        <fullName evidence="4">HTH luxR-type domain-containing protein</fullName>
    </recommendedName>
</protein>
<dbReference type="PANTHER" id="PTHR44688:SF16">
    <property type="entry name" value="DNA-BINDING TRANSCRIPTIONAL ACTIVATOR DEVR_DOSR"/>
    <property type="match status" value="1"/>
</dbReference>
<organism evidence="5">
    <name type="scientific">marine sediment metagenome</name>
    <dbReference type="NCBI Taxonomy" id="412755"/>
    <lineage>
        <taxon>unclassified sequences</taxon>
        <taxon>metagenomes</taxon>
        <taxon>ecological metagenomes</taxon>
    </lineage>
</organism>
<feature type="domain" description="HTH luxR-type" evidence="4">
    <location>
        <begin position="47"/>
        <end position="112"/>
    </location>
</feature>
<dbReference type="Pfam" id="PF00196">
    <property type="entry name" value="GerE"/>
    <property type="match status" value="1"/>
</dbReference>
<keyword evidence="1" id="KW-0805">Transcription regulation</keyword>
<dbReference type="InterPro" id="IPR016032">
    <property type="entry name" value="Sig_transdc_resp-reg_C-effctor"/>
</dbReference>
<reference evidence="5" key="1">
    <citation type="journal article" date="2014" name="Front. Microbiol.">
        <title>High frequency of phylogenetically diverse reductive dehalogenase-homologous genes in deep subseafloor sedimentary metagenomes.</title>
        <authorList>
            <person name="Kawai M."/>
            <person name="Futagami T."/>
            <person name="Toyoda A."/>
            <person name="Takaki Y."/>
            <person name="Nishi S."/>
            <person name="Hori S."/>
            <person name="Arai W."/>
            <person name="Tsubouchi T."/>
            <person name="Morono Y."/>
            <person name="Uchiyama I."/>
            <person name="Ito T."/>
            <person name="Fujiyama A."/>
            <person name="Inagaki F."/>
            <person name="Takami H."/>
        </authorList>
    </citation>
    <scope>NUCLEOTIDE SEQUENCE</scope>
    <source>
        <strain evidence="5">Expedition CK06-06</strain>
    </source>
</reference>
<dbReference type="InterPro" id="IPR000792">
    <property type="entry name" value="Tscrpt_reg_LuxR_C"/>
</dbReference>
<comment type="caution">
    <text evidence="5">The sequence shown here is derived from an EMBL/GenBank/DDBJ whole genome shotgun (WGS) entry which is preliminary data.</text>
</comment>
<dbReference type="PANTHER" id="PTHR44688">
    <property type="entry name" value="DNA-BINDING TRANSCRIPTIONAL ACTIVATOR DEVR_DOSR"/>
    <property type="match status" value="1"/>
</dbReference>
<dbReference type="Gene3D" id="1.10.10.10">
    <property type="entry name" value="Winged helix-like DNA-binding domain superfamily/Winged helix DNA-binding domain"/>
    <property type="match status" value="1"/>
</dbReference>
<dbReference type="GO" id="GO:0003677">
    <property type="term" value="F:DNA binding"/>
    <property type="evidence" value="ECO:0007669"/>
    <property type="project" value="UniProtKB-KW"/>
</dbReference>
<dbReference type="SUPFAM" id="SSF46894">
    <property type="entry name" value="C-terminal effector domain of the bipartite response regulators"/>
    <property type="match status" value="1"/>
</dbReference>
<sequence length="116" mass="12563">DMGPNMARLLYQLAEGGLEPVYLARVLAAFDESAMDDPLKSKESVSTTLMVEPLTQRELEILKLLNAGQSNQEIAQALVISPLTVKRHVSNIYTKLGVSGRIKAVTKAKALGILSL</sequence>
<evidence type="ECO:0000256" key="2">
    <source>
        <dbReference type="ARBA" id="ARBA00023125"/>
    </source>
</evidence>
<dbReference type="PRINTS" id="PR00038">
    <property type="entry name" value="HTHLUXR"/>
</dbReference>
<dbReference type="CDD" id="cd06170">
    <property type="entry name" value="LuxR_C_like"/>
    <property type="match status" value="1"/>
</dbReference>
<dbReference type="EMBL" id="BART01013317">
    <property type="protein sequence ID" value="GAG76035.1"/>
    <property type="molecule type" value="Genomic_DNA"/>
</dbReference>
<evidence type="ECO:0000259" key="4">
    <source>
        <dbReference type="PROSITE" id="PS50043"/>
    </source>
</evidence>
<evidence type="ECO:0000256" key="3">
    <source>
        <dbReference type="ARBA" id="ARBA00023163"/>
    </source>
</evidence>
<gene>
    <name evidence="5" type="ORF">S01H4_27301</name>
</gene>
<dbReference type="PROSITE" id="PS50043">
    <property type="entry name" value="HTH_LUXR_2"/>
    <property type="match status" value="1"/>
</dbReference>
<evidence type="ECO:0000256" key="1">
    <source>
        <dbReference type="ARBA" id="ARBA00023015"/>
    </source>
</evidence>
<proteinExistence type="predicted"/>
<keyword evidence="3" id="KW-0804">Transcription</keyword>
<keyword evidence="2" id="KW-0238">DNA-binding</keyword>
<evidence type="ECO:0000313" key="5">
    <source>
        <dbReference type="EMBL" id="GAG76035.1"/>
    </source>
</evidence>
<name>X1A1X3_9ZZZZ</name>
<feature type="non-terminal residue" evidence="5">
    <location>
        <position position="1"/>
    </location>
</feature>
<accession>X1A1X3</accession>
<dbReference type="PROSITE" id="PS00622">
    <property type="entry name" value="HTH_LUXR_1"/>
    <property type="match status" value="1"/>
</dbReference>
<dbReference type="GO" id="GO:0006355">
    <property type="term" value="P:regulation of DNA-templated transcription"/>
    <property type="evidence" value="ECO:0007669"/>
    <property type="project" value="InterPro"/>
</dbReference>